<dbReference type="Proteomes" id="UP000002668">
    <property type="component" value="Genome"/>
</dbReference>
<accession>E4ZPY3</accession>
<keyword evidence="2" id="KW-1185">Reference proteome</keyword>
<evidence type="ECO:0000313" key="1">
    <source>
        <dbReference type="EMBL" id="CBX93518.1"/>
    </source>
</evidence>
<name>E4ZPY3_LEPMJ</name>
<dbReference type="AlphaFoldDB" id="E4ZPY3"/>
<reference evidence="2" key="1">
    <citation type="journal article" date="2011" name="Nat. Commun.">
        <title>Effector diversification within compartments of the Leptosphaeria maculans genome affected by Repeat-Induced Point mutations.</title>
        <authorList>
            <person name="Rouxel T."/>
            <person name="Grandaubert J."/>
            <person name="Hane J.K."/>
            <person name="Hoede C."/>
            <person name="van de Wouw A.P."/>
            <person name="Couloux A."/>
            <person name="Dominguez V."/>
            <person name="Anthouard V."/>
            <person name="Bally P."/>
            <person name="Bourras S."/>
            <person name="Cozijnsen A.J."/>
            <person name="Ciuffetti L.M."/>
            <person name="Degrave A."/>
            <person name="Dilmaghani A."/>
            <person name="Duret L."/>
            <person name="Fudal I."/>
            <person name="Goodwin S.B."/>
            <person name="Gout L."/>
            <person name="Glaser N."/>
            <person name="Linglin J."/>
            <person name="Kema G.H.J."/>
            <person name="Lapalu N."/>
            <person name="Lawrence C.B."/>
            <person name="May K."/>
            <person name="Meyer M."/>
            <person name="Ollivier B."/>
            <person name="Poulain J."/>
            <person name="Schoch C.L."/>
            <person name="Simon A."/>
            <person name="Spatafora J.W."/>
            <person name="Stachowiak A."/>
            <person name="Turgeon B.G."/>
            <person name="Tyler B.M."/>
            <person name="Vincent D."/>
            <person name="Weissenbach J."/>
            <person name="Amselem J."/>
            <person name="Quesneville H."/>
            <person name="Oliver R.P."/>
            <person name="Wincker P."/>
            <person name="Balesdent M.-H."/>
            <person name="Howlett B.J."/>
        </authorList>
    </citation>
    <scope>NUCLEOTIDE SEQUENCE [LARGE SCALE GENOMIC DNA]</scope>
    <source>
        <strain evidence="2">JN3 / isolate v23.1.3 / race Av1-4-5-6-7-8</strain>
    </source>
</reference>
<protein>
    <submittedName>
        <fullName evidence="1">Predicted protein</fullName>
    </submittedName>
</protein>
<dbReference type="HOGENOM" id="CLU_1267096_0_0_1"/>
<gene>
    <name evidence="1" type="ORF">LEMA_P044190.1</name>
</gene>
<dbReference type="EMBL" id="FP929105">
    <property type="protein sequence ID" value="CBX93518.1"/>
    <property type="molecule type" value="Genomic_DNA"/>
</dbReference>
<proteinExistence type="predicted"/>
<sequence length="218" mass="24567">MLKHEHVITGAPNRTEPMIDEYTDYSYDSFDVEVHLGLFTDLKYIPSRSVKYLNLTTPYVPSWGCDSASAKSIRIGEKTYSVEVHAPKTTDLLGFIEFKYDKTGYCDGGLKMANFDATLHYHHLAMGETTKARDKGQTRQHGGGMKLSALVFRREGYSFRIESGSFRWNSIFKKGELACQLTRMGNKNLAKLKITTSGQPKTTIAYPWKDVCQSIAAI</sequence>
<organism evidence="2">
    <name type="scientific">Leptosphaeria maculans (strain JN3 / isolate v23.1.3 / race Av1-4-5-6-7-8)</name>
    <name type="common">Blackleg fungus</name>
    <name type="synonym">Phoma lingam</name>
    <dbReference type="NCBI Taxonomy" id="985895"/>
    <lineage>
        <taxon>Eukaryota</taxon>
        <taxon>Fungi</taxon>
        <taxon>Dikarya</taxon>
        <taxon>Ascomycota</taxon>
        <taxon>Pezizomycotina</taxon>
        <taxon>Dothideomycetes</taxon>
        <taxon>Pleosporomycetidae</taxon>
        <taxon>Pleosporales</taxon>
        <taxon>Pleosporineae</taxon>
        <taxon>Leptosphaeriaceae</taxon>
        <taxon>Plenodomus</taxon>
        <taxon>Plenodomus lingam/Leptosphaeria maculans species complex</taxon>
    </lineage>
</organism>
<dbReference type="VEuPathDB" id="FungiDB:LEMA_P044190.1"/>
<dbReference type="InParanoid" id="E4ZPY3"/>
<dbReference type="OrthoDB" id="3794487at2759"/>
<evidence type="ECO:0000313" key="2">
    <source>
        <dbReference type="Proteomes" id="UP000002668"/>
    </source>
</evidence>